<dbReference type="PANTHER" id="PTHR21402:SF10">
    <property type="entry name" value="U11_U12 SMALL NUCLEAR RIBONUCLEOPROTEIN 48 KDA PROTEIN"/>
    <property type="match status" value="1"/>
</dbReference>
<evidence type="ECO:0000313" key="3">
    <source>
        <dbReference type="Proteomes" id="UP000825935"/>
    </source>
</evidence>
<dbReference type="EMBL" id="CM035417">
    <property type="protein sequence ID" value="KAH7422592.1"/>
    <property type="molecule type" value="Genomic_DNA"/>
</dbReference>
<dbReference type="EMBL" id="CM035417">
    <property type="protein sequence ID" value="KAH7422591.1"/>
    <property type="molecule type" value="Genomic_DNA"/>
</dbReference>
<feature type="region of interest" description="Disordered" evidence="1">
    <location>
        <begin position="1"/>
        <end position="36"/>
    </location>
</feature>
<sequence>MSNQTSMPFPASASPSPPFPTPVIVPSNSSPTPPALVPPGYVPVYNVWRAPSASQYEAHRDPPPPAVSASSPSSQQPQSFPWSPAPGVTSPLPALHASEVFPGAYPSVQHDNVMNVYRRPPYWFSSPNINSYGQKPVLTQHLGSHGHGGSPGFSYGSQCGAQNASSTSNVHHKMTYFPPYATSNEEKLSSIQQPPGESENMKSIDALHLNKIEDIDIKGLIAKLKGLITQVNGSVSKILDMVKTTRDTLPLKTSDPNPLRDTTPVSPVHGPTDERVNVSSESIGDSNYFENACTLFYDILMRSRSCLDVPEDVFYKDAPGVVRVPFFSERIRLEDMRLPDFAMGERWSEFSPHNTDAVEIYHQIGGALPASRYWKVTMEISQWKDLPLKVTHYQSKAIAGLVLVQQSHIRAWLFTHGHSYGITISNVLEDHILSLVVFCLRAVHRDVVRETNFEDTETLSECSSLAHSASWLSAQLSLLCDASSSSILILELYKFVFISAAYCSVKFLLKSSQKEKFSKDDVDNYKRCTARSKQGQENSSCTVLELSKHEFKISSRVGDGDLSLQQVASALLAIQGQAAAVMLCRSPDPLTSSTHEKLVAHSMITNRAAELRATRSNYKAVLEHDGLIWQRPQNQEDKRNKTKEELLAEERDYKRRRMSYRGKKTQRTPAEVLRDIIEGHMEEIVAAGGIGCIGRRGQDIGLSQSELSCSESDHLRMFQQVRTDTSNEGHVPDFDRQSISESRESVRKEHGSCRSSYGSVTSSSQRHDRHYHERPKRSYSQSRDYFLEREYKHTGDEGRSENVRDGRRYYLSKHHD</sequence>
<feature type="region of interest" description="Disordered" evidence="1">
    <location>
        <begin position="55"/>
        <end position="87"/>
    </location>
</feature>
<dbReference type="Proteomes" id="UP000825935">
    <property type="component" value="Chromosome 12"/>
</dbReference>
<dbReference type="PANTHER" id="PTHR21402">
    <property type="entry name" value="GAMETOCYTE SPECIFIC FACTOR 1-RELATED"/>
    <property type="match status" value="1"/>
</dbReference>
<feature type="region of interest" description="Disordered" evidence="1">
    <location>
        <begin position="249"/>
        <end position="273"/>
    </location>
</feature>
<comment type="caution">
    <text evidence="2">The sequence shown here is derived from an EMBL/GenBank/DDBJ whole genome shotgun (WGS) entry which is preliminary data.</text>
</comment>
<feature type="compositionally biased region" description="Basic and acidic residues" evidence="1">
    <location>
        <begin position="725"/>
        <end position="752"/>
    </location>
</feature>
<feature type="region of interest" description="Disordered" evidence="1">
    <location>
        <begin position="722"/>
        <end position="816"/>
    </location>
</feature>
<feature type="compositionally biased region" description="Polar residues" evidence="1">
    <location>
        <begin position="753"/>
        <end position="764"/>
    </location>
</feature>
<keyword evidence="3" id="KW-1185">Reference proteome</keyword>
<protein>
    <recommendedName>
        <fullName evidence="4">CHHC U11-48K-type domain-containing protein</fullName>
    </recommendedName>
</protein>
<evidence type="ECO:0008006" key="4">
    <source>
        <dbReference type="Google" id="ProtNLM"/>
    </source>
</evidence>
<feature type="compositionally biased region" description="Basic and acidic residues" evidence="1">
    <location>
        <begin position="785"/>
        <end position="808"/>
    </location>
</feature>
<dbReference type="EMBL" id="CM035417">
    <property type="protein sequence ID" value="KAH7422595.1"/>
    <property type="molecule type" value="Genomic_DNA"/>
</dbReference>
<feature type="compositionally biased region" description="Low complexity" evidence="1">
    <location>
        <begin position="67"/>
        <end position="86"/>
    </location>
</feature>
<evidence type="ECO:0000313" key="2">
    <source>
        <dbReference type="EMBL" id="KAH7422595.1"/>
    </source>
</evidence>
<dbReference type="OrthoDB" id="69229at2759"/>
<organism evidence="2 3">
    <name type="scientific">Ceratopteris richardii</name>
    <name type="common">Triangle waterfern</name>
    <dbReference type="NCBI Taxonomy" id="49495"/>
    <lineage>
        <taxon>Eukaryota</taxon>
        <taxon>Viridiplantae</taxon>
        <taxon>Streptophyta</taxon>
        <taxon>Embryophyta</taxon>
        <taxon>Tracheophyta</taxon>
        <taxon>Polypodiopsida</taxon>
        <taxon>Polypodiidae</taxon>
        <taxon>Polypodiales</taxon>
        <taxon>Pteridineae</taxon>
        <taxon>Pteridaceae</taxon>
        <taxon>Parkerioideae</taxon>
        <taxon>Ceratopteris</taxon>
    </lineage>
</organism>
<dbReference type="AlphaFoldDB" id="A0A8T2TMC5"/>
<evidence type="ECO:0000256" key="1">
    <source>
        <dbReference type="SAM" id="MobiDB-lite"/>
    </source>
</evidence>
<name>A0A8T2TMC5_CERRI</name>
<feature type="compositionally biased region" description="Basic residues" evidence="1">
    <location>
        <begin position="767"/>
        <end position="777"/>
    </location>
</feature>
<accession>A0A8T2TMC5</accession>
<feature type="compositionally biased region" description="Low complexity" evidence="1">
    <location>
        <begin position="1"/>
        <end position="14"/>
    </location>
</feature>
<proteinExistence type="predicted"/>
<gene>
    <name evidence="2" type="ORF">KP509_12G015800</name>
</gene>
<reference evidence="2" key="1">
    <citation type="submission" date="2021-08" db="EMBL/GenBank/DDBJ databases">
        <title>WGS assembly of Ceratopteris richardii.</title>
        <authorList>
            <person name="Marchant D.B."/>
            <person name="Chen G."/>
            <person name="Jenkins J."/>
            <person name="Shu S."/>
            <person name="Leebens-Mack J."/>
            <person name="Grimwood J."/>
            <person name="Schmutz J."/>
            <person name="Soltis P."/>
            <person name="Soltis D."/>
            <person name="Chen Z.-H."/>
        </authorList>
    </citation>
    <scope>NUCLEOTIDE SEQUENCE</scope>
    <source>
        <strain evidence="2">Whitten #5841</strain>
        <tissue evidence="2">Leaf</tissue>
    </source>
</reference>
<dbReference type="InterPro" id="IPR051591">
    <property type="entry name" value="UPF0224_FAM112_RNA_Proc"/>
</dbReference>